<evidence type="ECO:0000259" key="8">
    <source>
        <dbReference type="Pfam" id="PF02687"/>
    </source>
</evidence>
<comment type="caution">
    <text evidence="10">The sequence shown here is derived from an EMBL/GenBank/DDBJ whole genome shotgun (WGS) entry which is preliminary data.</text>
</comment>
<evidence type="ECO:0000256" key="5">
    <source>
        <dbReference type="ARBA" id="ARBA00022989"/>
    </source>
</evidence>
<evidence type="ECO:0000313" key="11">
    <source>
        <dbReference type="Proteomes" id="UP000028411"/>
    </source>
</evidence>
<feature type="domain" description="MacB-like periplasmic core" evidence="9">
    <location>
        <begin position="23"/>
        <end position="258"/>
    </location>
</feature>
<dbReference type="InterPro" id="IPR051447">
    <property type="entry name" value="Lipoprotein-release_system"/>
</dbReference>
<dbReference type="eggNOG" id="COG4591">
    <property type="taxonomic scope" value="Bacteria"/>
</dbReference>
<keyword evidence="4 7" id="KW-0812">Transmembrane</keyword>
<feature type="transmembrane region" description="Helical" evidence="7">
    <location>
        <begin position="283"/>
        <end position="309"/>
    </location>
</feature>
<evidence type="ECO:0000256" key="7">
    <source>
        <dbReference type="SAM" id="Phobius"/>
    </source>
</evidence>
<dbReference type="GO" id="GO:0098797">
    <property type="term" value="C:plasma membrane protein complex"/>
    <property type="evidence" value="ECO:0007669"/>
    <property type="project" value="TreeGrafter"/>
</dbReference>
<dbReference type="InterPro" id="IPR025857">
    <property type="entry name" value="MacB_PCD"/>
</dbReference>
<dbReference type="Pfam" id="PF02687">
    <property type="entry name" value="FtsX"/>
    <property type="match status" value="1"/>
</dbReference>
<accession>A0A081RCJ5</accession>
<dbReference type="PANTHER" id="PTHR30489:SF0">
    <property type="entry name" value="LIPOPROTEIN-RELEASING SYSTEM TRANSMEMBRANE PROTEIN LOLE"/>
    <property type="match status" value="1"/>
</dbReference>
<dbReference type="InterPro" id="IPR003838">
    <property type="entry name" value="ABC3_permease_C"/>
</dbReference>
<evidence type="ECO:0000259" key="9">
    <source>
        <dbReference type="Pfam" id="PF12704"/>
    </source>
</evidence>
<dbReference type="PANTHER" id="PTHR30489">
    <property type="entry name" value="LIPOPROTEIN-RELEASING SYSTEM TRANSMEMBRANE PROTEIN LOLE"/>
    <property type="match status" value="1"/>
</dbReference>
<keyword evidence="3" id="KW-1003">Cell membrane</keyword>
<dbReference type="Proteomes" id="UP000028411">
    <property type="component" value="Unassembled WGS sequence"/>
</dbReference>
<name>A0A081RCJ5_SPHCR</name>
<dbReference type="GO" id="GO:0044874">
    <property type="term" value="P:lipoprotein localization to outer membrane"/>
    <property type="evidence" value="ECO:0007669"/>
    <property type="project" value="TreeGrafter"/>
</dbReference>
<evidence type="ECO:0000256" key="6">
    <source>
        <dbReference type="ARBA" id="ARBA00023136"/>
    </source>
</evidence>
<keyword evidence="5 7" id="KW-1133">Transmembrane helix</keyword>
<dbReference type="OrthoDB" id="9770036at2"/>
<keyword evidence="6 7" id="KW-0472">Membrane</keyword>
<dbReference type="Pfam" id="PF12704">
    <property type="entry name" value="MacB_PCD"/>
    <property type="match status" value="1"/>
</dbReference>
<feature type="transmembrane region" description="Helical" evidence="7">
    <location>
        <begin position="378"/>
        <end position="398"/>
    </location>
</feature>
<dbReference type="EMBL" id="JFHR01000032">
    <property type="protein sequence ID" value="KEQ52918.1"/>
    <property type="molecule type" value="Genomic_DNA"/>
</dbReference>
<sequence>MTGQLRLLASVAARHLVGRRRQTIVAVSGVAVGVGFFLAVSAMMIGSQNDFIKTLIDAAPHIIISDELRSPPAQPGVSLYKGAAINLRHYKVRNEVRGLKGWPEILRTVNALPGAIGSPSLSGAITLRSGGREEALTIVGVDPAIEEKVSTIQDQLRIGRLRDLESTQGGIIIGEEMARRLGLGVGDVVGATSASGKSRSLRIVGLFKRGQTQISSGLGYVLLREAQSLLGRPFIINRIGVRLADPYEAEPISRRLEARYAYKAESWQERSADFLSLLVTRNVIMYSVVSAILLVASFGIYTVVSNSVSDKRRDIAIMRSMGFSERDLQLIFVFEGLALALIGIVAGWLLGYGLMAILGSLKFPIAGEDQHLPLDRTARQYAIAAAASLLSGVIAAWLPARKAARVDPVDILRGAV</sequence>
<protein>
    <submittedName>
        <fullName evidence="10">ABC-type transport system permease component</fullName>
    </submittedName>
</protein>
<dbReference type="RefSeq" id="WP_037452968.1">
    <property type="nucleotide sequence ID" value="NZ_JFHR01000032.1"/>
</dbReference>
<comment type="subcellular location">
    <subcellularLocation>
        <location evidence="1">Cell membrane</location>
        <topology evidence="1">Multi-pass membrane protein</topology>
    </subcellularLocation>
</comment>
<evidence type="ECO:0000256" key="1">
    <source>
        <dbReference type="ARBA" id="ARBA00004651"/>
    </source>
</evidence>
<feature type="transmembrane region" description="Helical" evidence="7">
    <location>
        <begin position="24"/>
        <end position="45"/>
    </location>
</feature>
<evidence type="ECO:0000256" key="4">
    <source>
        <dbReference type="ARBA" id="ARBA00022692"/>
    </source>
</evidence>
<evidence type="ECO:0000256" key="2">
    <source>
        <dbReference type="ARBA" id="ARBA00005236"/>
    </source>
</evidence>
<gene>
    <name evidence="10" type="ORF">BV95_02829</name>
</gene>
<feature type="transmembrane region" description="Helical" evidence="7">
    <location>
        <begin position="330"/>
        <end position="358"/>
    </location>
</feature>
<dbReference type="PATRIC" id="fig|46429.4.peg.2801"/>
<dbReference type="AlphaFoldDB" id="A0A081RCJ5"/>
<proteinExistence type="inferred from homology"/>
<feature type="domain" description="ABC3 transporter permease C-terminal" evidence="8">
    <location>
        <begin position="288"/>
        <end position="408"/>
    </location>
</feature>
<evidence type="ECO:0000313" key="10">
    <source>
        <dbReference type="EMBL" id="KEQ52918.1"/>
    </source>
</evidence>
<reference evidence="10 11" key="1">
    <citation type="submission" date="2014-02" db="EMBL/GenBank/DDBJ databases">
        <title>Whole genome sequence of Sphingobium chlorophenolicum NBRC 16172.</title>
        <authorList>
            <person name="Gan H.M."/>
            <person name="Gan H.Y."/>
            <person name="Chew T.H."/>
            <person name="Savka M.A."/>
        </authorList>
    </citation>
    <scope>NUCLEOTIDE SEQUENCE [LARGE SCALE GENOMIC DNA]</scope>
    <source>
        <strain evidence="10 11">NBRC 16172</strain>
    </source>
</reference>
<comment type="similarity">
    <text evidence="2">Belongs to the ABC-4 integral membrane protein family. LolC/E subfamily.</text>
</comment>
<organism evidence="10 11">
    <name type="scientific">Sphingobium chlorophenolicum</name>
    <dbReference type="NCBI Taxonomy" id="46429"/>
    <lineage>
        <taxon>Bacteria</taxon>
        <taxon>Pseudomonadati</taxon>
        <taxon>Pseudomonadota</taxon>
        <taxon>Alphaproteobacteria</taxon>
        <taxon>Sphingomonadales</taxon>
        <taxon>Sphingomonadaceae</taxon>
        <taxon>Sphingobium</taxon>
    </lineage>
</organism>
<evidence type="ECO:0000256" key="3">
    <source>
        <dbReference type="ARBA" id="ARBA00022475"/>
    </source>
</evidence>